<evidence type="ECO:0000259" key="2">
    <source>
        <dbReference type="Pfam" id="PF20231"/>
    </source>
</evidence>
<reference evidence="3 4" key="1">
    <citation type="journal article" date="2024" name="J Genomics">
        <title>Draft genome sequencing and assembly of Favolaschia claudopus CIRM-BRFM 2984 isolated from oak limbs.</title>
        <authorList>
            <person name="Navarro D."/>
            <person name="Drula E."/>
            <person name="Chaduli D."/>
            <person name="Cazenave R."/>
            <person name="Ahrendt S."/>
            <person name="Wang J."/>
            <person name="Lipzen A."/>
            <person name="Daum C."/>
            <person name="Barry K."/>
            <person name="Grigoriev I.V."/>
            <person name="Favel A."/>
            <person name="Rosso M.N."/>
            <person name="Martin F."/>
        </authorList>
    </citation>
    <scope>NUCLEOTIDE SEQUENCE [LARGE SCALE GENOMIC DNA]</scope>
    <source>
        <strain evidence="3 4">CIRM-BRFM 2984</strain>
    </source>
</reference>
<keyword evidence="4" id="KW-1185">Reference proteome</keyword>
<gene>
    <name evidence="3" type="ORF">R3P38DRAFT_3244175</name>
</gene>
<proteinExistence type="predicted"/>
<dbReference type="Pfam" id="PF20231">
    <property type="entry name" value="DUF6589"/>
    <property type="match status" value="1"/>
</dbReference>
<sequence length="414" mass="46339">MADVIPLMYNHPQSRPKLKFPDTCIPPSAKRASGSSETTVETDTASTAASGVSTDAGGAKRKKGPETHVEVADFDGDRVLSNSILFMMEFGWWTENYAIPEGDIGRVIVIFKIYIFTFAGKANQNYMCYMLDLYALLEYECSPALKHTLLSNYLLNRFAEWSNKWIIGTAKKRGGEFDDKYFRKTIAPNARHFLEIKEDVESASDLKRRSKSHTSPHLRDETKILLRMYKEEELHSLHSGRSMGHAAVNRFDRGYQRLEGGKLSDYLKKSKEFASVLATTEKLRRLVDGQTMNVDSSSSPPPPPDLQALTPSNPTLQPLPHPFAPTILCTASRAASDAVQEWDEEDHSNDKLTSGSDLTVTTDPGNGQMSGDWYEEHEFPEALMNMNEDEVHNSDDEDDLPPSKDVDSDDSGEE</sequence>
<dbReference type="AlphaFoldDB" id="A0AAV9Z1X3"/>
<evidence type="ECO:0000313" key="4">
    <source>
        <dbReference type="Proteomes" id="UP001362999"/>
    </source>
</evidence>
<dbReference type="EMBL" id="JAWWNJ010000236">
    <property type="protein sequence ID" value="KAK6968991.1"/>
    <property type="molecule type" value="Genomic_DNA"/>
</dbReference>
<comment type="caution">
    <text evidence="3">The sequence shown here is derived from an EMBL/GenBank/DDBJ whole genome shotgun (WGS) entry which is preliminary data.</text>
</comment>
<organism evidence="3 4">
    <name type="scientific">Favolaschia claudopus</name>
    <dbReference type="NCBI Taxonomy" id="2862362"/>
    <lineage>
        <taxon>Eukaryota</taxon>
        <taxon>Fungi</taxon>
        <taxon>Dikarya</taxon>
        <taxon>Basidiomycota</taxon>
        <taxon>Agaricomycotina</taxon>
        <taxon>Agaricomycetes</taxon>
        <taxon>Agaricomycetidae</taxon>
        <taxon>Agaricales</taxon>
        <taxon>Marasmiineae</taxon>
        <taxon>Mycenaceae</taxon>
        <taxon>Favolaschia</taxon>
    </lineage>
</organism>
<feature type="compositionally biased region" description="Polar residues" evidence="1">
    <location>
        <begin position="33"/>
        <end position="53"/>
    </location>
</feature>
<feature type="domain" description="DUF6589" evidence="2">
    <location>
        <begin position="49"/>
        <end position="213"/>
    </location>
</feature>
<feature type="region of interest" description="Disordered" evidence="1">
    <location>
        <begin position="291"/>
        <end position="324"/>
    </location>
</feature>
<feature type="region of interest" description="Disordered" evidence="1">
    <location>
        <begin position="20"/>
        <end position="64"/>
    </location>
</feature>
<protein>
    <recommendedName>
        <fullName evidence="2">DUF6589 domain-containing protein</fullName>
    </recommendedName>
</protein>
<dbReference type="InterPro" id="IPR046496">
    <property type="entry name" value="DUF6589"/>
</dbReference>
<name>A0AAV9Z1X3_9AGAR</name>
<accession>A0AAV9Z1X3</accession>
<evidence type="ECO:0000256" key="1">
    <source>
        <dbReference type="SAM" id="MobiDB-lite"/>
    </source>
</evidence>
<feature type="region of interest" description="Disordered" evidence="1">
    <location>
        <begin position="338"/>
        <end position="414"/>
    </location>
</feature>
<evidence type="ECO:0000313" key="3">
    <source>
        <dbReference type="EMBL" id="KAK6968991.1"/>
    </source>
</evidence>
<feature type="compositionally biased region" description="Polar residues" evidence="1">
    <location>
        <begin position="351"/>
        <end position="369"/>
    </location>
</feature>
<dbReference type="Proteomes" id="UP001362999">
    <property type="component" value="Unassembled WGS sequence"/>
</dbReference>